<gene>
    <name evidence="2" type="ORF">I8748_05440</name>
</gene>
<organism evidence="2 3">
    <name type="scientific">Amazonocrinis nigriterrae CENA67</name>
    <dbReference type="NCBI Taxonomy" id="2794033"/>
    <lineage>
        <taxon>Bacteria</taxon>
        <taxon>Bacillati</taxon>
        <taxon>Cyanobacteriota</taxon>
        <taxon>Cyanophyceae</taxon>
        <taxon>Nostocales</taxon>
        <taxon>Nostocaceae</taxon>
        <taxon>Amazonocrinis</taxon>
        <taxon>Amazonocrinis nigriterrae</taxon>
    </lineage>
</organism>
<evidence type="ECO:0000259" key="1">
    <source>
        <dbReference type="Pfam" id="PF03551"/>
    </source>
</evidence>
<dbReference type="PANTHER" id="PTHR33169:SF14">
    <property type="entry name" value="TRANSCRIPTIONAL REGULATOR RV3488"/>
    <property type="match status" value="1"/>
</dbReference>
<name>A0A8J7HL60_9NOST</name>
<dbReference type="EMBL" id="JAECZC010000007">
    <property type="protein sequence ID" value="MBH8561626.1"/>
    <property type="molecule type" value="Genomic_DNA"/>
</dbReference>
<dbReference type="Gene3D" id="1.10.10.10">
    <property type="entry name" value="Winged helix-like DNA-binding domain superfamily/Winged helix DNA-binding domain"/>
    <property type="match status" value="1"/>
</dbReference>
<dbReference type="InterPro" id="IPR052509">
    <property type="entry name" value="Metal_resp_DNA-bind_regulator"/>
</dbReference>
<accession>A0A8J7HL60</accession>
<dbReference type="InterPro" id="IPR036390">
    <property type="entry name" value="WH_DNA-bd_sf"/>
</dbReference>
<dbReference type="AlphaFoldDB" id="A0A8J7HL60"/>
<dbReference type="InterPro" id="IPR005149">
    <property type="entry name" value="Tscrpt_reg_PadR_N"/>
</dbReference>
<reference evidence="2 3" key="1">
    <citation type="journal article" date="2021" name="Int. J. Syst. Evol. Microbiol.">
        <title>Amazonocrinis nigriterrae gen. nov., sp. nov., Atlanticothrix silvestris gen. nov., sp. nov. and Dendronalium phyllosphericum gen. nov., sp. nov., nostocacean cyanobacteria from Brazilian environments.</title>
        <authorList>
            <person name="Alvarenga D.O."/>
            <person name="Andreote A.P.D."/>
            <person name="Branco L.H.Z."/>
            <person name="Delbaje E."/>
            <person name="Cruz R.B."/>
            <person name="Varani A.M."/>
            <person name="Fiore M.F."/>
        </authorList>
    </citation>
    <scope>NUCLEOTIDE SEQUENCE [LARGE SCALE GENOMIC DNA]</scope>
    <source>
        <strain evidence="2 3">CENA67</strain>
    </source>
</reference>
<dbReference type="PANTHER" id="PTHR33169">
    <property type="entry name" value="PADR-FAMILY TRANSCRIPTIONAL REGULATOR"/>
    <property type="match status" value="1"/>
</dbReference>
<dbReference type="Proteomes" id="UP000632766">
    <property type="component" value="Unassembled WGS sequence"/>
</dbReference>
<protein>
    <submittedName>
        <fullName evidence="2">Helix-turn-helix transcriptional regulator</fullName>
    </submittedName>
</protein>
<feature type="domain" description="Transcription regulator PadR N-terminal" evidence="1">
    <location>
        <begin position="27"/>
        <end position="101"/>
    </location>
</feature>
<sequence length="116" mass="12896">MKMPANLVNKGSTNVEVSPREELVILALYSKELYGLQIPQAMEEASGGQRQMGIGTLYPVLHSLEKKGLVESRWGDEGREERGGARRRYYKLTGSGVATLEAIQAFRSNLLTWQPS</sequence>
<dbReference type="InterPro" id="IPR036388">
    <property type="entry name" value="WH-like_DNA-bd_sf"/>
</dbReference>
<evidence type="ECO:0000313" key="3">
    <source>
        <dbReference type="Proteomes" id="UP000632766"/>
    </source>
</evidence>
<dbReference type="Pfam" id="PF03551">
    <property type="entry name" value="PadR"/>
    <property type="match status" value="1"/>
</dbReference>
<evidence type="ECO:0000313" key="2">
    <source>
        <dbReference type="EMBL" id="MBH8561626.1"/>
    </source>
</evidence>
<keyword evidence="3" id="KW-1185">Reference proteome</keyword>
<comment type="caution">
    <text evidence="2">The sequence shown here is derived from an EMBL/GenBank/DDBJ whole genome shotgun (WGS) entry which is preliminary data.</text>
</comment>
<proteinExistence type="predicted"/>
<dbReference type="SUPFAM" id="SSF46785">
    <property type="entry name" value="Winged helix' DNA-binding domain"/>
    <property type="match status" value="1"/>
</dbReference>